<comment type="caution">
    <text evidence="1">The sequence shown here is derived from an EMBL/GenBank/DDBJ whole genome shotgun (WGS) entry which is preliminary data.</text>
</comment>
<protein>
    <submittedName>
        <fullName evidence="1">Uncharacterized protein</fullName>
    </submittedName>
</protein>
<proteinExistence type="predicted"/>
<gene>
    <name evidence="1" type="ORF">CSKR_100817</name>
</gene>
<sequence length="327" mass="37284">MSPKRGETGCGLSKNFQQPYEWCITSIIALSFHANFQTNCSLHSGVKNPPIKETTHKVTENSSTAHDRFRPSWDSSACAGGVVVTHVNCPEIRPRRGQVYALLVSPARSKTRVQCFPRLSANRLEDHKLMYYRYSKLLFWCRSAVTPFWRLAAMPTEEGRRTGILPSCPSLDRSSRDVAIGFEPQIFRDIPLCCHRCLKLSKATRALQIRALTSPVKLQSGLIQLPRYVERSKTSSTSSWIVHTKGRDDFGQFIQKHLRLLLFEDENDVICIFHIDKVFVTGFWNTGIVETFQRSSHDLFPGHSSVGKRVKKNRAFNRVKCVLEIQE</sequence>
<dbReference type="EMBL" id="NIRI02000056">
    <property type="protein sequence ID" value="KAG5443935.1"/>
    <property type="molecule type" value="Genomic_DNA"/>
</dbReference>
<dbReference type="Proteomes" id="UP000286415">
    <property type="component" value="Unassembled WGS sequence"/>
</dbReference>
<dbReference type="AlphaFoldDB" id="A0A419QG89"/>
<evidence type="ECO:0000313" key="1">
    <source>
        <dbReference type="EMBL" id="KAG5443935.1"/>
    </source>
</evidence>
<organism evidence="1 2">
    <name type="scientific">Clonorchis sinensis</name>
    <name type="common">Chinese liver fluke</name>
    <dbReference type="NCBI Taxonomy" id="79923"/>
    <lineage>
        <taxon>Eukaryota</taxon>
        <taxon>Metazoa</taxon>
        <taxon>Spiralia</taxon>
        <taxon>Lophotrochozoa</taxon>
        <taxon>Platyhelminthes</taxon>
        <taxon>Trematoda</taxon>
        <taxon>Digenea</taxon>
        <taxon>Opisthorchiida</taxon>
        <taxon>Opisthorchiata</taxon>
        <taxon>Opisthorchiidae</taxon>
        <taxon>Clonorchis</taxon>
    </lineage>
</organism>
<reference evidence="1 2" key="1">
    <citation type="journal article" date="2018" name="Biotechnol. Adv.">
        <title>Improved genomic resources and new bioinformatic workflow for the carcinogenic parasite Clonorchis sinensis: Biotechnological implications.</title>
        <authorList>
            <person name="Wang D."/>
            <person name="Korhonen P.K."/>
            <person name="Gasser R.B."/>
            <person name="Young N.D."/>
        </authorList>
    </citation>
    <scope>NUCLEOTIDE SEQUENCE [LARGE SCALE GENOMIC DNA]</scope>
    <source>
        <strain evidence="1">Cs-k2</strain>
    </source>
</reference>
<accession>A0A419QG89</accession>
<keyword evidence="2" id="KW-1185">Reference proteome</keyword>
<reference evidence="1 2" key="2">
    <citation type="journal article" date="2021" name="Genomics">
        <title>High-quality reference genome for Clonorchis sinensis.</title>
        <authorList>
            <person name="Young N.D."/>
            <person name="Stroehlein A.J."/>
            <person name="Kinkar L."/>
            <person name="Wang T."/>
            <person name="Sohn W.M."/>
            <person name="Chang B.C.H."/>
            <person name="Kaur P."/>
            <person name="Weisz D."/>
            <person name="Dudchenko O."/>
            <person name="Aiden E.L."/>
            <person name="Korhonen P.K."/>
            <person name="Gasser R.B."/>
        </authorList>
    </citation>
    <scope>NUCLEOTIDE SEQUENCE [LARGE SCALE GENOMIC DNA]</scope>
    <source>
        <strain evidence="1">Cs-k2</strain>
    </source>
</reference>
<evidence type="ECO:0000313" key="2">
    <source>
        <dbReference type="Proteomes" id="UP000286415"/>
    </source>
</evidence>
<dbReference type="OrthoDB" id="10626376at2759"/>
<name>A0A419QG89_CLOSI</name>
<dbReference type="InParanoid" id="A0A419QG89"/>